<comment type="similarity">
    <text evidence="1">Belongs to the bacterial solute-binding protein 1 family.</text>
</comment>
<evidence type="ECO:0000313" key="4">
    <source>
        <dbReference type="EMBL" id="MBD2843707.1"/>
    </source>
</evidence>
<accession>A0A927GQF4</accession>
<comment type="caution">
    <text evidence="4">The sequence shown here is derived from an EMBL/GenBank/DDBJ whole genome shotgun (WGS) entry which is preliminary data.</text>
</comment>
<reference evidence="4" key="1">
    <citation type="submission" date="2020-09" db="EMBL/GenBank/DDBJ databases">
        <title>A novel bacterium of genus Paenibacillus, isolated from South China Sea.</title>
        <authorList>
            <person name="Huang H."/>
            <person name="Mo K."/>
            <person name="Hu Y."/>
        </authorList>
    </citation>
    <scope>NUCLEOTIDE SEQUENCE</scope>
    <source>
        <strain evidence="4">IB182496</strain>
    </source>
</reference>
<evidence type="ECO:0000313" key="5">
    <source>
        <dbReference type="Proteomes" id="UP000621560"/>
    </source>
</evidence>
<dbReference type="PANTHER" id="PTHR43649">
    <property type="entry name" value="ARABINOSE-BINDING PROTEIN-RELATED"/>
    <property type="match status" value="1"/>
</dbReference>
<dbReference type="Gene3D" id="3.40.190.10">
    <property type="entry name" value="Periplasmic binding protein-like II"/>
    <property type="match status" value="3"/>
</dbReference>
<organism evidence="4 5">
    <name type="scientific">Paenibacillus sabuli</name>
    <dbReference type="NCBI Taxonomy" id="2772509"/>
    <lineage>
        <taxon>Bacteria</taxon>
        <taxon>Bacillati</taxon>
        <taxon>Bacillota</taxon>
        <taxon>Bacilli</taxon>
        <taxon>Bacillales</taxon>
        <taxon>Paenibacillaceae</taxon>
        <taxon>Paenibacillus</taxon>
    </lineage>
</organism>
<name>A0A927GQF4_9BACL</name>
<gene>
    <name evidence="4" type="ORF">IDH44_00770</name>
</gene>
<dbReference type="InterPro" id="IPR050490">
    <property type="entry name" value="Bact_solute-bd_prot1"/>
</dbReference>
<dbReference type="EMBL" id="JACXIZ010000003">
    <property type="protein sequence ID" value="MBD2843707.1"/>
    <property type="molecule type" value="Genomic_DNA"/>
</dbReference>
<dbReference type="PROSITE" id="PS51257">
    <property type="entry name" value="PROKAR_LIPOPROTEIN"/>
    <property type="match status" value="1"/>
</dbReference>
<dbReference type="RefSeq" id="WP_190913763.1">
    <property type="nucleotide sequence ID" value="NZ_JACXIZ010000003.1"/>
</dbReference>
<evidence type="ECO:0000256" key="3">
    <source>
        <dbReference type="SAM" id="SignalP"/>
    </source>
</evidence>
<sequence>MKRNVTGAMAFTMAAVLVLGACSNTNTPENNNTAGTNTGGTNHNNNASSEPADPFGAYEEPVTISIGMQVDPTDKSLPSGDTPLDNQYTRQIKEALNIDVEHAFTASAANMRQKISLAIASNDLPDAVVVNAMEMRQMVEADQLADLTQIYEDYASPEIKGILDSTGGTALDTVTFDGKIMAIPGVQADADGVHLLWIRQDWLDEVGLEAPKNMGELEEVARAFVEQDPDGNGQDDTIGLSGPQSGDGKMYANFLESKNNLYGFDAIFSAYDAYPGFWIEGEDGQPVYGSILPETKGALAGLRNLYAQGLIDPEMAVREASDELVINGKSGMFIAPWWMGYGPLTNAVKNNPEANWQAYALPLNEEGEFSPHTATPSTEFVVVRKGYEHPEVAMKMLNNLYKNEMENTFDPSKGGPGYYPLRVVFAPSDEIEFTNIAIKEFLSGEKTMDDFADVKGYKLLNSDLENIKSIKQEPYDQWGISTWTPDANWGAWTRSYSLMVGGNPIVETDMQEVPSLIYEQTPLMESRWVNLKKMEDEMFLKIVMGAAPVDSFDQFVEDWKRQGGEQITQEVAQALQP</sequence>
<dbReference type="Proteomes" id="UP000621560">
    <property type="component" value="Unassembled WGS sequence"/>
</dbReference>
<dbReference type="CDD" id="cd13580">
    <property type="entry name" value="PBP2_AlgQ_like_1"/>
    <property type="match status" value="1"/>
</dbReference>
<evidence type="ECO:0000256" key="1">
    <source>
        <dbReference type="ARBA" id="ARBA00008520"/>
    </source>
</evidence>
<keyword evidence="3" id="KW-0732">Signal</keyword>
<protein>
    <submittedName>
        <fullName evidence="4">Extracellular solute-binding protein</fullName>
    </submittedName>
</protein>
<feature type="region of interest" description="Disordered" evidence="2">
    <location>
        <begin position="28"/>
        <end position="55"/>
    </location>
</feature>
<dbReference type="AlphaFoldDB" id="A0A927GQF4"/>
<keyword evidence="5" id="KW-1185">Reference proteome</keyword>
<feature type="compositionally biased region" description="Low complexity" evidence="2">
    <location>
        <begin position="28"/>
        <end position="46"/>
    </location>
</feature>
<proteinExistence type="inferred from homology"/>
<dbReference type="SUPFAM" id="SSF53850">
    <property type="entry name" value="Periplasmic binding protein-like II"/>
    <property type="match status" value="1"/>
</dbReference>
<dbReference type="PANTHER" id="PTHR43649:SF31">
    <property type="entry name" value="SN-GLYCEROL-3-PHOSPHATE-BINDING PERIPLASMIC PROTEIN UGPB"/>
    <property type="match status" value="1"/>
</dbReference>
<feature type="chain" id="PRO_5039489779" evidence="3">
    <location>
        <begin position="21"/>
        <end position="577"/>
    </location>
</feature>
<evidence type="ECO:0000256" key="2">
    <source>
        <dbReference type="SAM" id="MobiDB-lite"/>
    </source>
</evidence>
<feature type="signal peptide" evidence="3">
    <location>
        <begin position="1"/>
        <end position="20"/>
    </location>
</feature>